<dbReference type="InterPro" id="IPR011701">
    <property type="entry name" value="MFS"/>
</dbReference>
<dbReference type="EMBL" id="CP060714">
    <property type="protein sequence ID" value="QNN59034.1"/>
    <property type="molecule type" value="Genomic_DNA"/>
</dbReference>
<feature type="transmembrane region" description="Helical" evidence="7">
    <location>
        <begin position="168"/>
        <end position="188"/>
    </location>
</feature>
<evidence type="ECO:0000313" key="10">
    <source>
        <dbReference type="Proteomes" id="UP000515811"/>
    </source>
</evidence>
<dbReference type="GO" id="GO:0022857">
    <property type="term" value="F:transmembrane transporter activity"/>
    <property type="evidence" value="ECO:0007669"/>
    <property type="project" value="InterPro"/>
</dbReference>
<feature type="transmembrane region" description="Helical" evidence="7">
    <location>
        <begin position="220"/>
        <end position="240"/>
    </location>
</feature>
<feature type="transmembrane region" description="Helical" evidence="7">
    <location>
        <begin position="80"/>
        <end position="97"/>
    </location>
</feature>
<feature type="transmembrane region" description="Helical" evidence="7">
    <location>
        <begin position="287"/>
        <end position="305"/>
    </location>
</feature>
<comment type="subcellular location">
    <subcellularLocation>
        <location evidence="1">Cell membrane</location>
        <topology evidence="1">Multi-pass membrane protein</topology>
    </subcellularLocation>
</comment>
<feature type="transmembrane region" description="Helical" evidence="7">
    <location>
        <begin position="103"/>
        <end position="123"/>
    </location>
</feature>
<dbReference type="KEGG" id="drg:H9K76_09700"/>
<evidence type="ECO:0000256" key="1">
    <source>
        <dbReference type="ARBA" id="ARBA00004651"/>
    </source>
</evidence>
<reference evidence="9 10" key="1">
    <citation type="submission" date="2020-08" db="EMBL/GenBank/DDBJ databases">
        <title>Genome sequence of Diaphorobacter ruginosibacter DSM 27467T.</title>
        <authorList>
            <person name="Hyun D.-W."/>
            <person name="Bae J.-W."/>
        </authorList>
    </citation>
    <scope>NUCLEOTIDE SEQUENCE [LARGE SCALE GENOMIC DNA]</scope>
    <source>
        <strain evidence="9 10">DSM 27467</strain>
    </source>
</reference>
<feature type="transmembrane region" description="Helical" evidence="7">
    <location>
        <begin position="260"/>
        <end position="280"/>
    </location>
</feature>
<dbReference type="Proteomes" id="UP000515811">
    <property type="component" value="Chromosome"/>
</dbReference>
<feature type="transmembrane region" description="Helical" evidence="7">
    <location>
        <begin position="12"/>
        <end position="29"/>
    </location>
</feature>
<evidence type="ECO:0000256" key="5">
    <source>
        <dbReference type="ARBA" id="ARBA00022989"/>
    </source>
</evidence>
<dbReference type="InterPro" id="IPR036259">
    <property type="entry name" value="MFS_trans_sf"/>
</dbReference>
<evidence type="ECO:0000256" key="7">
    <source>
        <dbReference type="SAM" id="Phobius"/>
    </source>
</evidence>
<dbReference type="PROSITE" id="PS50850">
    <property type="entry name" value="MFS"/>
    <property type="match status" value="1"/>
</dbReference>
<sequence length="429" mass="44560">MRNQDERDGPGRWALPVLTGAYVLSQFYRSYVAVIATQLIDEFGFTPQMFGWFAGAFYFTFALVQLPLGVAFDRFGVRRPVLLCIATGSVGALVLPLTHSVPLAMLAHVALGIGCAPLYMGLLNHVLKSGNGPEQVRIVTRASALGYLGAIAAGLPLAWGVASVGWRASLLLVGVLMAMAAVGIALTLRDAVEPAGAGDAGPSPLSSMPPGPTDRFQSKLAFAALLPVCFALIAGGTFRMSWGGPYLADLFGFDVVLRGYVMTGASVLAMCWAFGIAGVVRRIGAKALVLAAFGVGFVAAMILVVSPAGHAWLGALLVCVLFCVGSIHPVVMSQARSVVPPAQLGLWLGVLNSMVFLGVAASNAAFGWIAGHAEHSGLGASDMYSRLFAFTAGVMVLGWLGAVFGPGRVGHGARHSEAQVCSVSGSVRR</sequence>
<feature type="transmembrane region" description="Helical" evidence="7">
    <location>
        <begin position="383"/>
        <end position="404"/>
    </location>
</feature>
<feature type="transmembrane region" description="Helical" evidence="7">
    <location>
        <begin position="144"/>
        <end position="162"/>
    </location>
</feature>
<dbReference type="GO" id="GO:0005886">
    <property type="term" value="C:plasma membrane"/>
    <property type="evidence" value="ECO:0007669"/>
    <property type="project" value="UniProtKB-SubCell"/>
</dbReference>
<gene>
    <name evidence="9" type="ORF">H9K76_09700</name>
</gene>
<keyword evidence="4 7" id="KW-0812">Transmembrane</keyword>
<evidence type="ECO:0000256" key="3">
    <source>
        <dbReference type="ARBA" id="ARBA00022475"/>
    </source>
</evidence>
<keyword evidence="2" id="KW-0813">Transport</keyword>
<dbReference type="RefSeq" id="WP_187599904.1">
    <property type="nucleotide sequence ID" value="NZ_CP060714.1"/>
</dbReference>
<keyword evidence="10" id="KW-1185">Reference proteome</keyword>
<keyword evidence="5 7" id="KW-1133">Transmembrane helix</keyword>
<dbReference type="PANTHER" id="PTHR42718">
    <property type="entry name" value="MAJOR FACILITATOR SUPERFAMILY MULTIDRUG TRANSPORTER MFSC"/>
    <property type="match status" value="1"/>
</dbReference>
<evidence type="ECO:0000256" key="2">
    <source>
        <dbReference type="ARBA" id="ARBA00022448"/>
    </source>
</evidence>
<protein>
    <submittedName>
        <fullName evidence="9">MFS transporter</fullName>
    </submittedName>
</protein>
<dbReference type="PANTHER" id="PTHR42718:SF46">
    <property type="entry name" value="BLR6921 PROTEIN"/>
    <property type="match status" value="1"/>
</dbReference>
<feature type="transmembrane region" description="Helical" evidence="7">
    <location>
        <begin position="344"/>
        <end position="371"/>
    </location>
</feature>
<evidence type="ECO:0000256" key="4">
    <source>
        <dbReference type="ARBA" id="ARBA00022692"/>
    </source>
</evidence>
<evidence type="ECO:0000256" key="6">
    <source>
        <dbReference type="ARBA" id="ARBA00023136"/>
    </source>
</evidence>
<feature type="transmembrane region" description="Helical" evidence="7">
    <location>
        <begin position="49"/>
        <end position="68"/>
    </location>
</feature>
<dbReference type="SUPFAM" id="SSF103473">
    <property type="entry name" value="MFS general substrate transporter"/>
    <property type="match status" value="1"/>
</dbReference>
<accession>A0A7G9RTV9</accession>
<dbReference type="Pfam" id="PF07690">
    <property type="entry name" value="MFS_1"/>
    <property type="match status" value="1"/>
</dbReference>
<feature type="domain" description="Major facilitator superfamily (MFS) profile" evidence="8">
    <location>
        <begin position="14"/>
        <end position="410"/>
    </location>
</feature>
<name>A0A7G9RTV9_9BURK</name>
<proteinExistence type="predicted"/>
<evidence type="ECO:0000259" key="8">
    <source>
        <dbReference type="PROSITE" id="PS50850"/>
    </source>
</evidence>
<keyword evidence="3" id="KW-1003">Cell membrane</keyword>
<organism evidence="9 10">
    <name type="scientific">Diaphorobacter ruginosibacter</name>
    <dbReference type="NCBI Taxonomy" id="1715720"/>
    <lineage>
        <taxon>Bacteria</taxon>
        <taxon>Pseudomonadati</taxon>
        <taxon>Pseudomonadota</taxon>
        <taxon>Betaproteobacteria</taxon>
        <taxon>Burkholderiales</taxon>
        <taxon>Comamonadaceae</taxon>
        <taxon>Diaphorobacter</taxon>
    </lineage>
</organism>
<dbReference type="AlphaFoldDB" id="A0A7G9RTV9"/>
<keyword evidence="6 7" id="KW-0472">Membrane</keyword>
<feature type="transmembrane region" description="Helical" evidence="7">
    <location>
        <begin position="311"/>
        <end position="332"/>
    </location>
</feature>
<dbReference type="Gene3D" id="1.20.1250.20">
    <property type="entry name" value="MFS general substrate transporter like domains"/>
    <property type="match status" value="2"/>
</dbReference>
<dbReference type="InterPro" id="IPR020846">
    <property type="entry name" value="MFS_dom"/>
</dbReference>
<evidence type="ECO:0000313" key="9">
    <source>
        <dbReference type="EMBL" id="QNN59034.1"/>
    </source>
</evidence>